<keyword evidence="2" id="KW-0813">Transport</keyword>
<keyword evidence="6 10" id="KW-0067">ATP-binding</keyword>
<feature type="domain" description="ABC transporter" evidence="9">
    <location>
        <begin position="7"/>
        <end position="242"/>
    </location>
</feature>
<evidence type="ECO:0000259" key="9">
    <source>
        <dbReference type="PROSITE" id="PS50893"/>
    </source>
</evidence>
<dbReference type="FunFam" id="3.40.50.300:FF:000127">
    <property type="entry name" value="Ribose import ATP-binding protein RbsA"/>
    <property type="match status" value="1"/>
</dbReference>
<evidence type="ECO:0000256" key="2">
    <source>
        <dbReference type="ARBA" id="ARBA00022448"/>
    </source>
</evidence>
<comment type="subcellular location">
    <subcellularLocation>
        <location evidence="1">Cell membrane</location>
        <topology evidence="1">Peripheral membrane protein</topology>
    </subcellularLocation>
</comment>
<dbReference type="GO" id="GO:0005524">
    <property type="term" value="F:ATP binding"/>
    <property type="evidence" value="ECO:0007669"/>
    <property type="project" value="UniProtKB-KW"/>
</dbReference>
<keyword evidence="8" id="KW-0472">Membrane</keyword>
<dbReference type="InterPro" id="IPR027417">
    <property type="entry name" value="P-loop_NTPase"/>
</dbReference>
<proteinExistence type="predicted"/>
<keyword evidence="4" id="KW-0677">Repeat</keyword>
<dbReference type="InterPro" id="IPR050107">
    <property type="entry name" value="ABC_carbohydrate_import_ATPase"/>
</dbReference>
<evidence type="ECO:0000313" key="11">
    <source>
        <dbReference type="Proteomes" id="UP000235682"/>
    </source>
</evidence>
<organism evidence="10 11">
    <name type="scientific">Dolosicoccus paucivorans</name>
    <dbReference type="NCBI Taxonomy" id="84521"/>
    <lineage>
        <taxon>Bacteria</taxon>
        <taxon>Bacillati</taxon>
        <taxon>Bacillota</taxon>
        <taxon>Bacilli</taxon>
        <taxon>Lactobacillales</taxon>
        <taxon>Aerococcaceae</taxon>
        <taxon>Dolosicoccus</taxon>
    </lineage>
</organism>
<dbReference type="GO" id="GO:0016887">
    <property type="term" value="F:ATP hydrolysis activity"/>
    <property type="evidence" value="ECO:0007669"/>
    <property type="project" value="InterPro"/>
</dbReference>
<reference evidence="10 11" key="1">
    <citation type="submission" date="2017-09" db="EMBL/GenBank/DDBJ databases">
        <title>Bacterial strain isolated from the female urinary microbiota.</title>
        <authorList>
            <person name="Thomas-White K."/>
            <person name="Kumar N."/>
            <person name="Forster S."/>
            <person name="Putonti C."/>
            <person name="Lawley T."/>
            <person name="Wolfe A.J."/>
        </authorList>
    </citation>
    <scope>NUCLEOTIDE SEQUENCE [LARGE SCALE GENOMIC DNA]</scope>
    <source>
        <strain evidence="10 11">UMB0852</strain>
    </source>
</reference>
<dbReference type="CDD" id="cd03216">
    <property type="entry name" value="ABC_Carb_Monos_I"/>
    <property type="match status" value="1"/>
</dbReference>
<dbReference type="SMART" id="SM00382">
    <property type="entry name" value="AAA"/>
    <property type="match status" value="2"/>
</dbReference>
<evidence type="ECO:0000256" key="1">
    <source>
        <dbReference type="ARBA" id="ARBA00004202"/>
    </source>
</evidence>
<evidence type="ECO:0000256" key="6">
    <source>
        <dbReference type="ARBA" id="ARBA00022840"/>
    </source>
</evidence>
<dbReference type="Gene3D" id="3.40.50.300">
    <property type="entry name" value="P-loop containing nucleotide triphosphate hydrolases"/>
    <property type="match status" value="2"/>
</dbReference>
<evidence type="ECO:0000256" key="3">
    <source>
        <dbReference type="ARBA" id="ARBA00022475"/>
    </source>
</evidence>
<feature type="domain" description="ABC transporter" evidence="9">
    <location>
        <begin position="259"/>
        <end position="503"/>
    </location>
</feature>
<accession>A0A2N6SL35</accession>
<dbReference type="RefSeq" id="WP_102228098.1">
    <property type="nucleotide sequence ID" value="NZ_PNFY01000044.1"/>
</dbReference>
<dbReference type="InterPro" id="IPR017871">
    <property type="entry name" value="ABC_transporter-like_CS"/>
</dbReference>
<gene>
    <name evidence="10" type="ORF">CJ205_07790</name>
</gene>
<dbReference type="PANTHER" id="PTHR43790">
    <property type="entry name" value="CARBOHYDRATE TRANSPORT ATP-BINDING PROTEIN MG119-RELATED"/>
    <property type="match status" value="1"/>
</dbReference>
<keyword evidence="3" id="KW-1003">Cell membrane</keyword>
<evidence type="ECO:0000256" key="7">
    <source>
        <dbReference type="ARBA" id="ARBA00022967"/>
    </source>
</evidence>
<dbReference type="Proteomes" id="UP000235682">
    <property type="component" value="Unassembled WGS sequence"/>
</dbReference>
<dbReference type="PANTHER" id="PTHR43790:SF4">
    <property type="entry name" value="GUANOSINE IMPORT ATP-BINDING PROTEIN NUPO"/>
    <property type="match status" value="1"/>
</dbReference>
<dbReference type="SUPFAM" id="SSF52540">
    <property type="entry name" value="P-loop containing nucleoside triphosphate hydrolases"/>
    <property type="match status" value="2"/>
</dbReference>
<dbReference type="EMBL" id="PNHE01000046">
    <property type="protein sequence ID" value="PMC57784.1"/>
    <property type="molecule type" value="Genomic_DNA"/>
</dbReference>
<dbReference type="GO" id="GO:0005886">
    <property type="term" value="C:plasma membrane"/>
    <property type="evidence" value="ECO:0007669"/>
    <property type="project" value="UniProtKB-SubCell"/>
</dbReference>
<dbReference type="PROSITE" id="PS00211">
    <property type="entry name" value="ABC_TRANSPORTER_1"/>
    <property type="match status" value="2"/>
</dbReference>
<dbReference type="InterPro" id="IPR003439">
    <property type="entry name" value="ABC_transporter-like_ATP-bd"/>
</dbReference>
<protein>
    <submittedName>
        <fullName evidence="10">Heme ABC transporter ATP-binding protein</fullName>
    </submittedName>
</protein>
<dbReference type="Pfam" id="PF00005">
    <property type="entry name" value="ABC_tran"/>
    <property type="match status" value="2"/>
</dbReference>
<evidence type="ECO:0000256" key="5">
    <source>
        <dbReference type="ARBA" id="ARBA00022741"/>
    </source>
</evidence>
<evidence type="ECO:0000256" key="4">
    <source>
        <dbReference type="ARBA" id="ARBA00022737"/>
    </source>
</evidence>
<name>A0A2N6SL35_9LACT</name>
<dbReference type="STRING" id="84521.SAMN04487994_10618"/>
<keyword evidence="5" id="KW-0547">Nucleotide-binding</keyword>
<sequence length="516" mass="57460">MQTSSVIEMKNITKRFGDFYANKNINFDLKRGEIHALLGENGAGKSTLMNMLAGLLTPTDGEIYLKGQPVTIDSPSKSNELGIGMVHQHFMLIDSFTVIENIILGEEPVKGIKVDIKKAREEILKLSAQYGLMINPDAKIENISVGMQQRIEILKTLYRGADILIFDEPTAVLTPQEIDDLIVTLRHLADEGKSIIIITHKLDEIKKVADRCTIIRRGESIDTVDVAMTSSQEMASMMVGRDVSFTTQKEKARPTNTVLEVKNLVVKDDRDVDVVENLSFTMRNGEILGIAGVDGNGQSELILALTGLMPIANGEIIYKGESIVNRSPCEIVERGLTHIPEDRHKYGLVLDFPISQNFILQDYYKAPYSKYSFLQEEAIQDKAKRLMEQYDVRAANQNVPASDLSGGNQQKAIIARELDLNPDLLIAANPTRGLDVGAIEFIHRALIEERDSDKAVLLMSFELDEILNLSDRILVMYDGAVIADLPREETNKEELGLMMAGTPYEEVVKQRKEGAL</sequence>
<evidence type="ECO:0000256" key="8">
    <source>
        <dbReference type="ARBA" id="ARBA00023136"/>
    </source>
</evidence>
<dbReference type="OrthoDB" id="9771863at2"/>
<dbReference type="CDD" id="cd03215">
    <property type="entry name" value="ABC_Carb_Monos_II"/>
    <property type="match status" value="1"/>
</dbReference>
<dbReference type="PROSITE" id="PS50893">
    <property type="entry name" value="ABC_TRANSPORTER_2"/>
    <property type="match status" value="2"/>
</dbReference>
<comment type="caution">
    <text evidence="10">The sequence shown here is derived from an EMBL/GenBank/DDBJ whole genome shotgun (WGS) entry which is preliminary data.</text>
</comment>
<dbReference type="AlphaFoldDB" id="A0A2N6SL35"/>
<evidence type="ECO:0000313" key="10">
    <source>
        <dbReference type="EMBL" id="PMC57784.1"/>
    </source>
</evidence>
<keyword evidence="7" id="KW-1278">Translocase</keyword>
<keyword evidence="11" id="KW-1185">Reference proteome</keyword>
<dbReference type="InterPro" id="IPR003593">
    <property type="entry name" value="AAA+_ATPase"/>
</dbReference>